<feature type="chain" id="PRO_5025559962" evidence="1">
    <location>
        <begin position="18"/>
        <end position="88"/>
    </location>
</feature>
<dbReference type="Proteomes" id="UP000800038">
    <property type="component" value="Unassembled WGS sequence"/>
</dbReference>
<dbReference type="OrthoDB" id="3684436at2759"/>
<accession>A0A6A5SYY5</accession>
<feature type="signal peptide" evidence="1">
    <location>
        <begin position="1"/>
        <end position="17"/>
    </location>
</feature>
<dbReference type="EMBL" id="ML976011">
    <property type="protein sequence ID" value="KAF1945200.1"/>
    <property type="molecule type" value="Genomic_DNA"/>
</dbReference>
<evidence type="ECO:0000313" key="2">
    <source>
        <dbReference type="EMBL" id="KAF1945200.1"/>
    </source>
</evidence>
<sequence length="88" mass="9420">MKISAIIFALAATMTAATPAHEGAALLTRATDCNRCHSQYDFCVANGHTVGQEGCMKTCREIVCFRDIGCKGCGQPFGLCPGKARWVH</sequence>
<evidence type="ECO:0000256" key="1">
    <source>
        <dbReference type="SAM" id="SignalP"/>
    </source>
</evidence>
<proteinExistence type="predicted"/>
<reference evidence="2" key="1">
    <citation type="journal article" date="2020" name="Stud. Mycol.">
        <title>101 Dothideomycetes genomes: a test case for predicting lifestyles and emergence of pathogens.</title>
        <authorList>
            <person name="Haridas S."/>
            <person name="Albert R."/>
            <person name="Binder M."/>
            <person name="Bloem J."/>
            <person name="Labutti K."/>
            <person name="Salamov A."/>
            <person name="Andreopoulos B."/>
            <person name="Baker S."/>
            <person name="Barry K."/>
            <person name="Bills G."/>
            <person name="Bluhm B."/>
            <person name="Cannon C."/>
            <person name="Castanera R."/>
            <person name="Culley D."/>
            <person name="Daum C."/>
            <person name="Ezra D."/>
            <person name="Gonzalez J."/>
            <person name="Henrissat B."/>
            <person name="Kuo A."/>
            <person name="Liang C."/>
            <person name="Lipzen A."/>
            <person name="Lutzoni F."/>
            <person name="Magnuson J."/>
            <person name="Mondo S."/>
            <person name="Nolan M."/>
            <person name="Ohm R."/>
            <person name="Pangilinan J."/>
            <person name="Park H.-J."/>
            <person name="Ramirez L."/>
            <person name="Alfaro M."/>
            <person name="Sun H."/>
            <person name="Tritt A."/>
            <person name="Yoshinaga Y."/>
            <person name="Zwiers L.-H."/>
            <person name="Turgeon B."/>
            <person name="Goodwin S."/>
            <person name="Spatafora J."/>
            <person name="Crous P."/>
            <person name="Grigoriev I."/>
        </authorList>
    </citation>
    <scope>NUCLEOTIDE SEQUENCE</scope>
    <source>
        <strain evidence="2">CBS 161.51</strain>
    </source>
</reference>
<gene>
    <name evidence="2" type="ORF">EJ02DRAFT_451769</name>
</gene>
<organism evidence="2 3">
    <name type="scientific">Clathrospora elynae</name>
    <dbReference type="NCBI Taxonomy" id="706981"/>
    <lineage>
        <taxon>Eukaryota</taxon>
        <taxon>Fungi</taxon>
        <taxon>Dikarya</taxon>
        <taxon>Ascomycota</taxon>
        <taxon>Pezizomycotina</taxon>
        <taxon>Dothideomycetes</taxon>
        <taxon>Pleosporomycetidae</taxon>
        <taxon>Pleosporales</taxon>
        <taxon>Diademaceae</taxon>
        <taxon>Clathrospora</taxon>
    </lineage>
</organism>
<protein>
    <submittedName>
        <fullName evidence="2">Uncharacterized protein</fullName>
    </submittedName>
</protein>
<keyword evidence="3" id="KW-1185">Reference proteome</keyword>
<dbReference type="AlphaFoldDB" id="A0A6A5SYY5"/>
<keyword evidence="1" id="KW-0732">Signal</keyword>
<name>A0A6A5SYY5_9PLEO</name>
<evidence type="ECO:0000313" key="3">
    <source>
        <dbReference type="Proteomes" id="UP000800038"/>
    </source>
</evidence>